<name>A0A1Q8EAD0_9STRE</name>
<dbReference type="OrthoDB" id="2223477at2"/>
<dbReference type="AlphaFoldDB" id="A0A1Q8EAD0"/>
<evidence type="ECO:0000313" key="2">
    <source>
        <dbReference type="EMBL" id="OLF48733.1"/>
    </source>
</evidence>
<protein>
    <recommendedName>
        <fullName evidence="1">Barstar (barnase inhibitor) domain-containing protein</fullName>
    </recommendedName>
</protein>
<sequence>MNIFKTISMVEKKEIIFNIPEKACILTLNGKLLQDKDSAINYICQSFHIERKVTNWAGLRDVLSDSYWIKNDITYVFFTNQQWIFNSNSDFRQILLSILFDTVEWWDGDVEKYVVGGEKKSFNVYLVD</sequence>
<organism evidence="2 3">
    <name type="scientific">Streptococcus cuniculi</name>
    <dbReference type="NCBI Taxonomy" id="1432788"/>
    <lineage>
        <taxon>Bacteria</taxon>
        <taxon>Bacillati</taxon>
        <taxon>Bacillota</taxon>
        <taxon>Bacilli</taxon>
        <taxon>Lactobacillales</taxon>
        <taxon>Streptococcaceae</taxon>
        <taxon>Streptococcus</taxon>
    </lineage>
</organism>
<comment type="caution">
    <text evidence="2">The sequence shown here is derived from an EMBL/GenBank/DDBJ whole genome shotgun (WGS) entry which is preliminary data.</text>
</comment>
<accession>A0A1Q8EAD0</accession>
<evidence type="ECO:0000259" key="1">
    <source>
        <dbReference type="Pfam" id="PF01337"/>
    </source>
</evidence>
<dbReference type="Pfam" id="PF01337">
    <property type="entry name" value="Barstar"/>
    <property type="match status" value="1"/>
</dbReference>
<dbReference type="InterPro" id="IPR000468">
    <property type="entry name" value="Barstar"/>
</dbReference>
<feature type="domain" description="Barstar (barnase inhibitor)" evidence="1">
    <location>
        <begin position="26"/>
        <end position="111"/>
    </location>
</feature>
<proteinExistence type="predicted"/>
<gene>
    <name evidence="2" type="ORF">BU202_00110</name>
</gene>
<evidence type="ECO:0000313" key="3">
    <source>
        <dbReference type="Proteomes" id="UP000186890"/>
    </source>
</evidence>
<dbReference type="Proteomes" id="UP000186890">
    <property type="component" value="Unassembled WGS sequence"/>
</dbReference>
<dbReference type="RefSeq" id="WP_075103783.1">
    <property type="nucleotide sequence ID" value="NZ_MSJM01000001.1"/>
</dbReference>
<reference evidence="3" key="1">
    <citation type="submission" date="2016-12" db="EMBL/GenBank/DDBJ databases">
        <authorList>
            <person name="Gulvik C.A."/>
        </authorList>
    </citation>
    <scope>NUCLEOTIDE SEQUENCE [LARGE SCALE GENOMIC DNA]</scope>
    <source>
        <strain evidence="3">NED12-00049-6B</strain>
    </source>
</reference>
<dbReference type="EMBL" id="MSJM01000001">
    <property type="protein sequence ID" value="OLF48733.1"/>
    <property type="molecule type" value="Genomic_DNA"/>
</dbReference>
<keyword evidence="3" id="KW-1185">Reference proteome</keyword>